<evidence type="ECO:0000313" key="2">
    <source>
        <dbReference type="EMBL" id="GIL63080.1"/>
    </source>
</evidence>
<dbReference type="PANTHER" id="PTHR35748">
    <property type="entry name" value="OS05G0358400 PROTEIN"/>
    <property type="match status" value="1"/>
</dbReference>
<name>A0A8J4BK73_9CHLO</name>
<organism evidence="2 3">
    <name type="scientific">Volvox africanus</name>
    <dbReference type="NCBI Taxonomy" id="51714"/>
    <lineage>
        <taxon>Eukaryota</taxon>
        <taxon>Viridiplantae</taxon>
        <taxon>Chlorophyta</taxon>
        <taxon>core chlorophytes</taxon>
        <taxon>Chlorophyceae</taxon>
        <taxon>CS clade</taxon>
        <taxon>Chlamydomonadales</taxon>
        <taxon>Volvocaceae</taxon>
        <taxon>Volvox</taxon>
    </lineage>
</organism>
<gene>
    <name evidence="2" type="ORF">Vafri_17056</name>
</gene>
<sequence length="419" mass="45626">MSISLKSNPYGLSISCSLATTRLHLCTKGQRYSFLKHRHFKDRPSASVIAAARTRAMSRQVVVTDAGPQQDLVYDNELDDQFTGLVGDDGLMTVAGFGSLLSERSARYTFPNLVNFRIGVVQGWRRVFAHTADVFFARGIAQPETGEISSLSLERVPPTLEEEEEDDDDGDGDGDDGGDGKSAAWPTPVREAATEAAAVMTGEQPLYTSSQLPLSAAGANASAAPTSPSWNLDQITPAAAITRAVAVAAGTVAEAEAEAEADDSHRQRKRRRCSVVVSLFEVPYNPANVAAFIAREHEFRFVAVEPYDLNGAPIGRKAVVCARNTDAAYRAARCPPDEWARRWAVHGISSVWRDDVLPCRVYLRHCVLAARSLGPEAEDSFLNDTYLADRSTTIGEYLRLHPDIMDEQPPLPLAERYSG</sequence>
<dbReference type="Proteomes" id="UP000747399">
    <property type="component" value="Unassembled WGS sequence"/>
</dbReference>
<reference evidence="2" key="1">
    <citation type="journal article" date="2021" name="Proc. Natl. Acad. Sci. U.S.A.">
        <title>Three genomes in the algal genus Volvox reveal the fate of a haploid sex-determining region after a transition to homothallism.</title>
        <authorList>
            <person name="Yamamoto K."/>
            <person name="Hamaji T."/>
            <person name="Kawai-Toyooka H."/>
            <person name="Matsuzaki R."/>
            <person name="Takahashi F."/>
            <person name="Nishimura Y."/>
            <person name="Kawachi M."/>
            <person name="Noguchi H."/>
            <person name="Minakuchi Y."/>
            <person name="Umen J.G."/>
            <person name="Toyoda A."/>
            <person name="Nozaki H."/>
        </authorList>
    </citation>
    <scope>NUCLEOTIDE SEQUENCE</scope>
    <source>
        <strain evidence="2">NIES-3780</strain>
    </source>
</reference>
<comment type="caution">
    <text evidence="2">The sequence shown here is derived from an EMBL/GenBank/DDBJ whole genome shotgun (WGS) entry which is preliminary data.</text>
</comment>
<accession>A0A8J4BK73</accession>
<evidence type="ECO:0000313" key="3">
    <source>
        <dbReference type="Proteomes" id="UP000747399"/>
    </source>
</evidence>
<dbReference type="EMBL" id="BNCO01000055">
    <property type="protein sequence ID" value="GIL63080.1"/>
    <property type="molecule type" value="Genomic_DNA"/>
</dbReference>
<dbReference type="PANTHER" id="PTHR35748:SF1">
    <property type="entry name" value="OS05G0358400 PROTEIN"/>
    <property type="match status" value="1"/>
</dbReference>
<protein>
    <submittedName>
        <fullName evidence="2">Uncharacterized protein</fullName>
    </submittedName>
</protein>
<keyword evidence="3" id="KW-1185">Reference proteome</keyword>
<evidence type="ECO:0000256" key="1">
    <source>
        <dbReference type="SAM" id="MobiDB-lite"/>
    </source>
</evidence>
<proteinExistence type="predicted"/>
<feature type="region of interest" description="Disordered" evidence="1">
    <location>
        <begin position="148"/>
        <end position="186"/>
    </location>
</feature>
<feature type="compositionally biased region" description="Acidic residues" evidence="1">
    <location>
        <begin position="160"/>
        <end position="177"/>
    </location>
</feature>
<dbReference type="AlphaFoldDB" id="A0A8J4BK73"/>